<dbReference type="GO" id="GO:0005886">
    <property type="term" value="C:plasma membrane"/>
    <property type="evidence" value="ECO:0007669"/>
    <property type="project" value="TreeGrafter"/>
</dbReference>
<reference evidence="8" key="1">
    <citation type="journal article" date="2023" name="Mol. Phylogenet. Evol.">
        <title>Genome-scale phylogeny and comparative genomics of the fungal order Sordariales.</title>
        <authorList>
            <person name="Hensen N."/>
            <person name="Bonometti L."/>
            <person name="Westerberg I."/>
            <person name="Brannstrom I.O."/>
            <person name="Guillou S."/>
            <person name="Cros-Aarteil S."/>
            <person name="Calhoun S."/>
            <person name="Haridas S."/>
            <person name="Kuo A."/>
            <person name="Mondo S."/>
            <person name="Pangilinan J."/>
            <person name="Riley R."/>
            <person name="LaButti K."/>
            <person name="Andreopoulos B."/>
            <person name="Lipzen A."/>
            <person name="Chen C."/>
            <person name="Yan M."/>
            <person name="Daum C."/>
            <person name="Ng V."/>
            <person name="Clum A."/>
            <person name="Steindorff A."/>
            <person name="Ohm R.A."/>
            <person name="Martin F."/>
            <person name="Silar P."/>
            <person name="Natvig D.O."/>
            <person name="Lalanne C."/>
            <person name="Gautier V."/>
            <person name="Ament-Velasquez S.L."/>
            <person name="Kruys A."/>
            <person name="Hutchinson M.I."/>
            <person name="Powell A.J."/>
            <person name="Barry K."/>
            <person name="Miller A.N."/>
            <person name="Grigoriev I.V."/>
            <person name="Debuchy R."/>
            <person name="Gladieux P."/>
            <person name="Hiltunen Thoren M."/>
            <person name="Johannesson H."/>
        </authorList>
    </citation>
    <scope>NUCLEOTIDE SEQUENCE</scope>
    <source>
        <strain evidence="8">CBS 892.96</strain>
    </source>
</reference>
<dbReference type="InterPro" id="IPR036259">
    <property type="entry name" value="MFS_trans_sf"/>
</dbReference>
<feature type="transmembrane region" description="Helical" evidence="6">
    <location>
        <begin position="116"/>
        <end position="136"/>
    </location>
</feature>
<dbReference type="PRINTS" id="PR01036">
    <property type="entry name" value="TCRTETB"/>
</dbReference>
<gene>
    <name evidence="8" type="ORF">QBC36DRAFT_76489</name>
</gene>
<feature type="transmembrane region" description="Helical" evidence="6">
    <location>
        <begin position="275"/>
        <end position="294"/>
    </location>
</feature>
<dbReference type="CDD" id="cd17502">
    <property type="entry name" value="MFS_Azr1_MDR_like"/>
    <property type="match status" value="1"/>
</dbReference>
<dbReference type="PROSITE" id="PS50850">
    <property type="entry name" value="MFS"/>
    <property type="match status" value="1"/>
</dbReference>
<keyword evidence="3 6" id="KW-1133">Transmembrane helix</keyword>
<feature type="transmembrane region" description="Helical" evidence="6">
    <location>
        <begin position="516"/>
        <end position="534"/>
    </location>
</feature>
<sequence>MADQLKTESVQDARIVNSSASSTSPVPDHRNEADTRALEWKPSMATRLAFSSLCVLALMAALDGTSIGVALPAIANALKGSAIETFWSGTSFLLSSTVLQPTFVSLSEIFGRRNVLLFSIAFFFAGALICCLAQNFTTMLVGRSVQGSGAGGVFALTEVVIADLVPLRHRGEYYGGMNAMWAIGSVLGPIVGGGFAGNQNAGWRWIFYINFPFIVVGTGLVLFYMRLRFKAEGLAQQLRAVDWVGSVLFIGSTTSFLLGLTWGGVIYPWDSYQTLVPLLLGAAGCVGFAVYEAYVAKQPLIPLVLFHGRTTVVCFFGTVITGLVLWCILYYLPLYFQAVKGYSPVISGVALFPQTFTVAPAGALAGGLITKFGKYRWSIWLGWGLGTVGLGLFCVLDVNTSIPGWIFLNLVSGLGLGFLFPAIATAIQASVASEHVTIAIAMFSFFRSAGQALGVAVGGVIFQNRMYANLLTYENLADRAAILSADAVGLVEVIHTMPDGAEKDNLRQAYADSLRIVWAVCCALAGVAFIVSLWTKHHDLNQALDTKQGIVEGKKGGVGGSGGDAVSDPVEKMSP</sequence>
<feature type="domain" description="Major facilitator superfamily (MFS) profile" evidence="7">
    <location>
        <begin position="49"/>
        <end position="504"/>
    </location>
</feature>
<feature type="transmembrane region" description="Helical" evidence="6">
    <location>
        <begin position="246"/>
        <end position="269"/>
    </location>
</feature>
<name>A0AAN6VZ54_9PEZI</name>
<evidence type="ECO:0000256" key="3">
    <source>
        <dbReference type="ARBA" id="ARBA00022989"/>
    </source>
</evidence>
<proteinExistence type="predicted"/>
<dbReference type="Pfam" id="PF07690">
    <property type="entry name" value="MFS_1"/>
    <property type="match status" value="1"/>
</dbReference>
<dbReference type="SUPFAM" id="SSF103473">
    <property type="entry name" value="MFS general substrate transporter"/>
    <property type="match status" value="1"/>
</dbReference>
<feature type="transmembrane region" description="Helical" evidence="6">
    <location>
        <begin position="377"/>
        <end position="398"/>
    </location>
</feature>
<evidence type="ECO:0000259" key="7">
    <source>
        <dbReference type="PROSITE" id="PS50850"/>
    </source>
</evidence>
<evidence type="ECO:0000256" key="2">
    <source>
        <dbReference type="ARBA" id="ARBA00022692"/>
    </source>
</evidence>
<dbReference type="PANTHER" id="PTHR23501">
    <property type="entry name" value="MAJOR FACILITATOR SUPERFAMILY"/>
    <property type="match status" value="1"/>
</dbReference>
<keyword evidence="9" id="KW-1185">Reference proteome</keyword>
<evidence type="ECO:0000256" key="4">
    <source>
        <dbReference type="ARBA" id="ARBA00023136"/>
    </source>
</evidence>
<feature type="region of interest" description="Disordered" evidence="5">
    <location>
        <begin position="554"/>
        <end position="575"/>
    </location>
</feature>
<feature type="transmembrane region" description="Helical" evidence="6">
    <location>
        <begin position="404"/>
        <end position="424"/>
    </location>
</feature>
<accession>A0AAN6VZ54</accession>
<dbReference type="InterPro" id="IPR011701">
    <property type="entry name" value="MFS"/>
</dbReference>
<dbReference type="EMBL" id="MU866433">
    <property type="protein sequence ID" value="KAK4172365.1"/>
    <property type="molecule type" value="Genomic_DNA"/>
</dbReference>
<protein>
    <submittedName>
        <fullName evidence="8">Siderophore iron transporter</fullName>
    </submittedName>
</protein>
<comment type="caution">
    <text evidence="8">The sequence shown here is derived from an EMBL/GenBank/DDBJ whole genome shotgun (WGS) entry which is preliminary data.</text>
</comment>
<evidence type="ECO:0000313" key="8">
    <source>
        <dbReference type="EMBL" id="KAK4172365.1"/>
    </source>
</evidence>
<dbReference type="FunFam" id="1.20.1250.20:FF:000786">
    <property type="entry name" value="MFS multidrug transporter, putative"/>
    <property type="match status" value="1"/>
</dbReference>
<evidence type="ECO:0000256" key="1">
    <source>
        <dbReference type="ARBA" id="ARBA00004141"/>
    </source>
</evidence>
<organism evidence="8 9">
    <name type="scientific">Triangularia setosa</name>
    <dbReference type="NCBI Taxonomy" id="2587417"/>
    <lineage>
        <taxon>Eukaryota</taxon>
        <taxon>Fungi</taxon>
        <taxon>Dikarya</taxon>
        <taxon>Ascomycota</taxon>
        <taxon>Pezizomycotina</taxon>
        <taxon>Sordariomycetes</taxon>
        <taxon>Sordariomycetidae</taxon>
        <taxon>Sordariales</taxon>
        <taxon>Podosporaceae</taxon>
        <taxon>Triangularia</taxon>
    </lineage>
</organism>
<feature type="transmembrane region" description="Helical" evidence="6">
    <location>
        <begin position="436"/>
        <end position="462"/>
    </location>
</feature>
<feature type="transmembrane region" description="Helical" evidence="6">
    <location>
        <begin position="344"/>
        <end position="365"/>
    </location>
</feature>
<keyword evidence="4 6" id="KW-0472">Membrane</keyword>
<evidence type="ECO:0000313" key="9">
    <source>
        <dbReference type="Proteomes" id="UP001302321"/>
    </source>
</evidence>
<evidence type="ECO:0000256" key="6">
    <source>
        <dbReference type="SAM" id="Phobius"/>
    </source>
</evidence>
<comment type="subcellular location">
    <subcellularLocation>
        <location evidence="1">Membrane</location>
        <topology evidence="1">Multi-pass membrane protein</topology>
    </subcellularLocation>
</comment>
<feature type="transmembrane region" description="Helical" evidence="6">
    <location>
        <begin position="205"/>
        <end position="225"/>
    </location>
</feature>
<keyword evidence="2 6" id="KW-0812">Transmembrane</keyword>
<dbReference type="GO" id="GO:0022857">
    <property type="term" value="F:transmembrane transporter activity"/>
    <property type="evidence" value="ECO:0007669"/>
    <property type="project" value="InterPro"/>
</dbReference>
<dbReference type="InterPro" id="IPR020846">
    <property type="entry name" value="MFS_dom"/>
</dbReference>
<reference evidence="8" key="2">
    <citation type="submission" date="2023-05" db="EMBL/GenBank/DDBJ databases">
        <authorList>
            <consortium name="Lawrence Berkeley National Laboratory"/>
            <person name="Steindorff A."/>
            <person name="Hensen N."/>
            <person name="Bonometti L."/>
            <person name="Westerberg I."/>
            <person name="Brannstrom I.O."/>
            <person name="Guillou S."/>
            <person name="Cros-Aarteil S."/>
            <person name="Calhoun S."/>
            <person name="Haridas S."/>
            <person name="Kuo A."/>
            <person name="Mondo S."/>
            <person name="Pangilinan J."/>
            <person name="Riley R."/>
            <person name="Labutti K."/>
            <person name="Andreopoulos B."/>
            <person name="Lipzen A."/>
            <person name="Chen C."/>
            <person name="Yanf M."/>
            <person name="Daum C."/>
            <person name="Ng V."/>
            <person name="Clum A."/>
            <person name="Ohm R."/>
            <person name="Martin F."/>
            <person name="Silar P."/>
            <person name="Natvig D."/>
            <person name="Lalanne C."/>
            <person name="Gautier V."/>
            <person name="Ament-Velasquez S.L."/>
            <person name="Kruys A."/>
            <person name="Hutchinson M.I."/>
            <person name="Powell A.J."/>
            <person name="Barry K."/>
            <person name="Miller A.N."/>
            <person name="Grigoriev I.V."/>
            <person name="Debuchy R."/>
            <person name="Gladieux P."/>
            <person name="Thoren M.H."/>
            <person name="Johannesson H."/>
        </authorList>
    </citation>
    <scope>NUCLEOTIDE SEQUENCE</scope>
    <source>
        <strain evidence="8">CBS 892.96</strain>
    </source>
</reference>
<dbReference type="Gene3D" id="1.20.1720.10">
    <property type="entry name" value="Multidrug resistance protein D"/>
    <property type="match status" value="1"/>
</dbReference>
<feature type="transmembrane region" description="Helical" evidence="6">
    <location>
        <begin position="306"/>
        <end position="332"/>
    </location>
</feature>
<feature type="transmembrane region" description="Helical" evidence="6">
    <location>
        <begin position="48"/>
        <end position="74"/>
    </location>
</feature>
<dbReference type="Proteomes" id="UP001302321">
    <property type="component" value="Unassembled WGS sequence"/>
</dbReference>
<evidence type="ECO:0000256" key="5">
    <source>
        <dbReference type="SAM" id="MobiDB-lite"/>
    </source>
</evidence>
<feature type="transmembrane region" description="Helical" evidence="6">
    <location>
        <begin position="86"/>
        <end position="104"/>
    </location>
</feature>
<dbReference type="AlphaFoldDB" id="A0AAN6VZ54"/>
<dbReference type="PANTHER" id="PTHR23501:SF59">
    <property type="entry name" value="MAJOR FACILITATOR SUPERFAMILY (MFS) PROFILE DOMAIN-CONTAINING PROTEIN-RELATED"/>
    <property type="match status" value="1"/>
</dbReference>
<feature type="transmembrane region" description="Helical" evidence="6">
    <location>
        <begin position="179"/>
        <end position="199"/>
    </location>
</feature>
<dbReference type="Gene3D" id="1.20.1250.20">
    <property type="entry name" value="MFS general substrate transporter like domains"/>
    <property type="match status" value="1"/>
</dbReference>